<gene>
    <name evidence="1" type="ORF">Ato02nite_014910</name>
</gene>
<dbReference type="AlphaFoldDB" id="A0A919T6C2"/>
<dbReference type="RefSeq" id="WP_213005662.1">
    <property type="nucleotide sequence ID" value="NZ_BOQN01000018.1"/>
</dbReference>
<protein>
    <submittedName>
        <fullName evidence="1">Uncharacterized protein</fullName>
    </submittedName>
</protein>
<name>A0A919T6C2_9ACTN</name>
<evidence type="ECO:0000313" key="2">
    <source>
        <dbReference type="Proteomes" id="UP000677082"/>
    </source>
</evidence>
<keyword evidence="2" id="KW-1185">Reference proteome</keyword>
<comment type="caution">
    <text evidence="1">The sequence shown here is derived from an EMBL/GenBank/DDBJ whole genome shotgun (WGS) entry which is preliminary data.</text>
</comment>
<organism evidence="1 2">
    <name type="scientific">Paractinoplanes toevensis</name>
    <dbReference type="NCBI Taxonomy" id="571911"/>
    <lineage>
        <taxon>Bacteria</taxon>
        <taxon>Bacillati</taxon>
        <taxon>Actinomycetota</taxon>
        <taxon>Actinomycetes</taxon>
        <taxon>Micromonosporales</taxon>
        <taxon>Micromonosporaceae</taxon>
        <taxon>Paractinoplanes</taxon>
    </lineage>
</organism>
<dbReference type="EMBL" id="BOQN01000018">
    <property type="protein sequence ID" value="GIM89698.1"/>
    <property type="molecule type" value="Genomic_DNA"/>
</dbReference>
<accession>A0A919T6C2</accession>
<proteinExistence type="predicted"/>
<sequence length="84" mass="9457">MNFQPQPYPLFAATKPHDGEIQVSRVIGWAAPDSNEIEDLKPVVVIERPNGASDLGYLHLDERAYVIDTDFGQARRRARDLPNP</sequence>
<dbReference type="Proteomes" id="UP000677082">
    <property type="component" value="Unassembled WGS sequence"/>
</dbReference>
<evidence type="ECO:0000313" key="1">
    <source>
        <dbReference type="EMBL" id="GIM89698.1"/>
    </source>
</evidence>
<reference evidence="1 2" key="1">
    <citation type="submission" date="2021-03" db="EMBL/GenBank/DDBJ databases">
        <title>Whole genome shotgun sequence of Actinoplanes toevensis NBRC 105298.</title>
        <authorList>
            <person name="Komaki H."/>
            <person name="Tamura T."/>
        </authorList>
    </citation>
    <scope>NUCLEOTIDE SEQUENCE [LARGE SCALE GENOMIC DNA]</scope>
    <source>
        <strain evidence="1 2">NBRC 105298</strain>
    </source>
</reference>